<accession>A0A6J5KTJ7</accession>
<dbReference type="Gene3D" id="3.40.50.300">
    <property type="entry name" value="P-loop containing nucleotide triphosphate hydrolases"/>
    <property type="match status" value="1"/>
</dbReference>
<dbReference type="SUPFAM" id="SSF52540">
    <property type="entry name" value="P-loop containing nucleoside triphosphate hydrolases"/>
    <property type="match status" value="1"/>
</dbReference>
<gene>
    <name evidence="1" type="ORF">UFOVP46_38</name>
</gene>
<reference evidence="1" key="1">
    <citation type="submission" date="2020-04" db="EMBL/GenBank/DDBJ databases">
        <authorList>
            <person name="Chiriac C."/>
            <person name="Salcher M."/>
            <person name="Ghai R."/>
            <person name="Kavagutti S V."/>
        </authorList>
    </citation>
    <scope>NUCLEOTIDE SEQUENCE</scope>
</reference>
<evidence type="ECO:0000313" key="1">
    <source>
        <dbReference type="EMBL" id="CAB4123539.1"/>
    </source>
</evidence>
<sequence length="242" mass="27112">MGYDIANLSPLKRHWLLRGANIPSRFIGLEPKDLTKRTGAFPEEIDIWVERASEGQIIKKIGGLGVTGTGLLFDGAPGLGKTTHAVVSAMEFVRALPESDEKAREILGMTAETYGMQARPVYYMTFPEFLSRKKALISADGDQRANLYREMEGFHGRLPAKEDHLNVRVLVLDDLGKEYGSKYDDTSFDEILRARYDKALPTIITTNVDRDNWGKQYGEAMGSFAFEAFTRVSIIGRDLRKS</sequence>
<name>A0A6J5KTJ7_9CAUD</name>
<dbReference type="InterPro" id="IPR027417">
    <property type="entry name" value="P-loop_NTPase"/>
</dbReference>
<proteinExistence type="predicted"/>
<dbReference type="EMBL" id="LR796174">
    <property type="protein sequence ID" value="CAB4123539.1"/>
    <property type="molecule type" value="Genomic_DNA"/>
</dbReference>
<protein>
    <submittedName>
        <fullName evidence="1">DnaC DNA replication protein</fullName>
    </submittedName>
</protein>
<organism evidence="1">
    <name type="scientific">uncultured Caudovirales phage</name>
    <dbReference type="NCBI Taxonomy" id="2100421"/>
    <lineage>
        <taxon>Viruses</taxon>
        <taxon>Duplodnaviria</taxon>
        <taxon>Heunggongvirae</taxon>
        <taxon>Uroviricota</taxon>
        <taxon>Caudoviricetes</taxon>
        <taxon>Peduoviridae</taxon>
        <taxon>Maltschvirus</taxon>
        <taxon>Maltschvirus maltsch</taxon>
    </lineage>
</organism>